<comment type="caution">
    <text evidence="1">The sequence shown here is derived from an EMBL/GenBank/DDBJ whole genome shotgun (WGS) entry which is preliminary data.</text>
</comment>
<dbReference type="InterPro" id="IPR024499">
    <property type="entry name" value="Mbeg1-like"/>
</dbReference>
<reference evidence="2" key="1">
    <citation type="journal article" date="2019" name="Int. J. Syst. Evol. Microbiol.">
        <title>The Global Catalogue of Microorganisms (GCM) 10K type strain sequencing project: providing services to taxonomists for standard genome sequencing and annotation.</title>
        <authorList>
            <consortium name="The Broad Institute Genomics Platform"/>
            <consortium name="The Broad Institute Genome Sequencing Center for Infectious Disease"/>
            <person name="Wu L."/>
            <person name="Ma J."/>
        </authorList>
    </citation>
    <scope>NUCLEOTIDE SEQUENCE [LARGE SCALE GENOMIC DNA]</scope>
    <source>
        <strain evidence="2">CCM 8897</strain>
    </source>
</reference>
<dbReference type="SUPFAM" id="SSF53474">
    <property type="entry name" value="alpha/beta-Hydrolases"/>
    <property type="match status" value="1"/>
</dbReference>
<evidence type="ECO:0000313" key="2">
    <source>
        <dbReference type="Proteomes" id="UP001596310"/>
    </source>
</evidence>
<dbReference type="EMBL" id="JBHSSM010000016">
    <property type="protein sequence ID" value="MFC6315311.1"/>
    <property type="molecule type" value="Genomic_DNA"/>
</dbReference>
<keyword evidence="2" id="KW-1185">Reference proteome</keyword>
<dbReference type="RefSeq" id="WP_125602374.1">
    <property type="nucleotide sequence ID" value="NZ_JBHSSM010000016.1"/>
</dbReference>
<gene>
    <name evidence="1" type="ORF">ACFQHW_06990</name>
</gene>
<evidence type="ECO:0000313" key="1">
    <source>
        <dbReference type="EMBL" id="MFC6315311.1"/>
    </source>
</evidence>
<name>A0ABW1UNN2_9LACO</name>
<organism evidence="1 2">
    <name type="scientific">Lapidilactobacillus achengensis</name>
    <dbReference type="NCBI Taxonomy" id="2486000"/>
    <lineage>
        <taxon>Bacteria</taxon>
        <taxon>Bacillati</taxon>
        <taxon>Bacillota</taxon>
        <taxon>Bacilli</taxon>
        <taxon>Lactobacillales</taxon>
        <taxon>Lactobacillaceae</taxon>
        <taxon>Lapidilactobacillus</taxon>
    </lineage>
</organism>
<proteinExistence type="predicted"/>
<dbReference type="Pfam" id="PF11187">
    <property type="entry name" value="Mbeg1-like"/>
    <property type="match status" value="1"/>
</dbReference>
<dbReference type="Gene3D" id="3.40.50.1820">
    <property type="entry name" value="alpha/beta hydrolase"/>
    <property type="match status" value="1"/>
</dbReference>
<accession>A0ABW1UNN2</accession>
<protein>
    <submittedName>
        <fullName evidence="1">Mbeg1-like protein</fullName>
    </submittedName>
</protein>
<dbReference type="InterPro" id="IPR029058">
    <property type="entry name" value="AB_hydrolase_fold"/>
</dbReference>
<dbReference type="Proteomes" id="UP001596310">
    <property type="component" value="Unassembled WGS sequence"/>
</dbReference>
<sequence>MATANMVDYVRAYGQKTLNEQWFNDLDGVILAQLAYLDFGLLKKAQLHNLSQLREHPELIPALVKNTWNPAGNQELLAQLINSRRFGQLSWHDWVAKIDVAKEQKFSAVTFDLNPQLHYIAYRGTTATLIDWKEDLNMTFLAAIPSQRSALHYTKRIMKHHPGNYFLGGHSKGGNLAVYVLTQLAPVEQIRVESVYSADGPGVKTKIPTRLATKIRKFIPQASIIGLLLEPGTDYQVITSTGSGFRQHDPYTWTVQGDHFAVLTSTGRFSQYTQRTMSHWLAALDDATKQEFLDSAYAIIKNSDYRQIDALQNDWTGALRLVRKEVGQSDPEVQAKWKFVTDKLVDALVTAALTDNVKQLQAKGEANPVIQTASTALKDNWSELRERTENSAFHDQASAKLQQLRLKGRQIELKRPEKLTSANTTIRSTLDRLLKRRHELDQGQLGGPDSKPKS</sequence>